<evidence type="ECO:0000313" key="2">
    <source>
        <dbReference type="Proteomes" id="UP001472677"/>
    </source>
</evidence>
<reference evidence="1 2" key="1">
    <citation type="journal article" date="2024" name="G3 (Bethesda)">
        <title>Genome assembly of Hibiscus sabdariffa L. provides insights into metabolisms of medicinal natural products.</title>
        <authorList>
            <person name="Kim T."/>
        </authorList>
    </citation>
    <scope>NUCLEOTIDE SEQUENCE [LARGE SCALE GENOMIC DNA]</scope>
    <source>
        <strain evidence="1">TK-2024</strain>
        <tissue evidence="1">Old leaves</tissue>
    </source>
</reference>
<proteinExistence type="predicted"/>
<evidence type="ECO:0000313" key="1">
    <source>
        <dbReference type="EMBL" id="KAK8517691.1"/>
    </source>
</evidence>
<dbReference type="Proteomes" id="UP001472677">
    <property type="component" value="Unassembled WGS sequence"/>
</dbReference>
<organism evidence="1 2">
    <name type="scientific">Hibiscus sabdariffa</name>
    <name type="common">roselle</name>
    <dbReference type="NCBI Taxonomy" id="183260"/>
    <lineage>
        <taxon>Eukaryota</taxon>
        <taxon>Viridiplantae</taxon>
        <taxon>Streptophyta</taxon>
        <taxon>Embryophyta</taxon>
        <taxon>Tracheophyta</taxon>
        <taxon>Spermatophyta</taxon>
        <taxon>Magnoliopsida</taxon>
        <taxon>eudicotyledons</taxon>
        <taxon>Gunneridae</taxon>
        <taxon>Pentapetalae</taxon>
        <taxon>rosids</taxon>
        <taxon>malvids</taxon>
        <taxon>Malvales</taxon>
        <taxon>Malvaceae</taxon>
        <taxon>Malvoideae</taxon>
        <taxon>Hibiscus</taxon>
    </lineage>
</organism>
<name>A0ABR2CFJ9_9ROSI</name>
<evidence type="ECO:0008006" key="3">
    <source>
        <dbReference type="Google" id="ProtNLM"/>
    </source>
</evidence>
<comment type="caution">
    <text evidence="1">The sequence shown here is derived from an EMBL/GenBank/DDBJ whole genome shotgun (WGS) entry which is preliminary data.</text>
</comment>
<dbReference type="EMBL" id="JBBPBM010000055">
    <property type="protein sequence ID" value="KAK8517691.1"/>
    <property type="molecule type" value="Genomic_DNA"/>
</dbReference>
<accession>A0ABR2CFJ9</accession>
<gene>
    <name evidence="1" type="ORF">V6N12_016532</name>
</gene>
<protein>
    <recommendedName>
        <fullName evidence="3">RNase H type-1 domain-containing protein</fullName>
    </recommendedName>
</protein>
<keyword evidence="2" id="KW-1185">Reference proteome</keyword>
<sequence>MCRANFSVVRPSLWSTNSQVAVIRGRERHIFIDEGMENKERNRQADALVSASLDKDRIAFACLSNPKRCPQPHTHHLPLP</sequence>